<name>A0A1H5SEE1_9ACTN</name>
<proteinExistence type="predicted"/>
<feature type="region of interest" description="Disordered" evidence="1">
    <location>
        <begin position="579"/>
        <end position="601"/>
    </location>
</feature>
<sequence length="601" mass="61706">MADDWADIASEALERWASGYGGGIDTYGIRLLLDLARQEPGLTGPEELTAPRLRRLMLETFPDTVVAEVEDMPSVMATAGAMVDFLAGTGRIEARRAAALHQELAALEPELTEIITELDEAERESAGEVVRGMMLADGVALDDEDAVGRWLADFESLSDDERFDRAAAYLREAEEMAVPPVVLAPPAELAAAARRSGLSGRVLALAGWADGRAVTELDEPLPADLPAAAAALDLPAPGAPGSLGDLPELARLWWAATEAGALAAAGGRAAPGPLLADLRDGGDEAVLAAWLRLFDEALVGAAGAVDEADTALLVRAELTGVLIHLYEQDEPAARQELAAALAEHLREAAEEHGAAPPSGDVAAALGRELDELASWGVVETVPGGGCALTPLGVWGVRELLLAEGFTAPVVGELTDRPAAALVAGLEGHGEHAFVPEVERWLAARPPETAAAELIEVMRSGGPGDRAIAAAVLAGADAAAEPVVREALADPAAGPYARLWLHEHGDRSAEPDAEDLAWMLADTVAAALESAEPAAAVAEVLADLPPDAGLTALIEAMGGGGHPQAAEVLDALGAHLPDPVPAGAARAEAARTRAVSGPPGSP</sequence>
<reference evidence="3" key="1">
    <citation type="submission" date="2016-10" db="EMBL/GenBank/DDBJ databases">
        <authorList>
            <person name="Varghese N."/>
            <person name="Submissions S."/>
        </authorList>
    </citation>
    <scope>NUCLEOTIDE SEQUENCE [LARGE SCALE GENOMIC DNA]</scope>
    <source>
        <strain evidence="3">DSM 43163</strain>
    </source>
</reference>
<dbReference type="EMBL" id="FNVO01000001">
    <property type="protein sequence ID" value="SEF48790.1"/>
    <property type="molecule type" value="Genomic_DNA"/>
</dbReference>
<evidence type="ECO:0000256" key="1">
    <source>
        <dbReference type="SAM" id="MobiDB-lite"/>
    </source>
</evidence>
<gene>
    <name evidence="2" type="ORF">SAMN04489712_101170</name>
</gene>
<dbReference type="AlphaFoldDB" id="A0A1H5SEE1"/>
<evidence type="ECO:0000313" key="3">
    <source>
        <dbReference type="Proteomes" id="UP000236723"/>
    </source>
</evidence>
<dbReference type="Proteomes" id="UP000236723">
    <property type="component" value="Unassembled WGS sequence"/>
</dbReference>
<accession>A0A1H5SEE1</accession>
<dbReference type="OrthoDB" id="3848264at2"/>
<keyword evidence="3" id="KW-1185">Reference proteome</keyword>
<evidence type="ECO:0000313" key="2">
    <source>
        <dbReference type="EMBL" id="SEF48790.1"/>
    </source>
</evidence>
<protein>
    <submittedName>
        <fullName evidence="2">Uncharacterized protein</fullName>
    </submittedName>
</protein>
<dbReference type="RefSeq" id="WP_146087226.1">
    <property type="nucleotide sequence ID" value="NZ_FNVO01000001.1"/>
</dbReference>
<organism evidence="2 3">
    <name type="scientific">Thermomonospora echinospora</name>
    <dbReference type="NCBI Taxonomy" id="1992"/>
    <lineage>
        <taxon>Bacteria</taxon>
        <taxon>Bacillati</taxon>
        <taxon>Actinomycetota</taxon>
        <taxon>Actinomycetes</taxon>
        <taxon>Streptosporangiales</taxon>
        <taxon>Thermomonosporaceae</taxon>
        <taxon>Thermomonospora</taxon>
    </lineage>
</organism>